<name>A0ABT8BL27_9HYPH</name>
<dbReference type="EMBL" id="JAUFPX010000014">
    <property type="protein sequence ID" value="MDN3591990.1"/>
    <property type="molecule type" value="Genomic_DNA"/>
</dbReference>
<protein>
    <submittedName>
        <fullName evidence="1">Uncharacterized protein</fullName>
    </submittedName>
</protein>
<gene>
    <name evidence="1" type="ORF">QWZ12_15425</name>
</gene>
<evidence type="ECO:0000313" key="1">
    <source>
        <dbReference type="EMBL" id="MDN3591990.1"/>
    </source>
</evidence>
<evidence type="ECO:0000313" key="2">
    <source>
        <dbReference type="Proteomes" id="UP001224644"/>
    </source>
</evidence>
<sequence>MQAVAAGVDFIRQTGPAAADVHVALPSSAILHYRFDRMDLGLKISNLLQDAFAREETASFGFERQEGLFSPQAFDERFQI</sequence>
<dbReference type="RefSeq" id="WP_238228402.1">
    <property type="nucleotide sequence ID" value="NZ_BPQD01000046.1"/>
</dbReference>
<accession>A0ABT8BL27</accession>
<proteinExistence type="predicted"/>
<keyword evidence="2" id="KW-1185">Reference proteome</keyword>
<organism evidence="1 2">
    <name type="scientific">Methylobacterium adhaesivum</name>
    <dbReference type="NCBI Taxonomy" id="333297"/>
    <lineage>
        <taxon>Bacteria</taxon>
        <taxon>Pseudomonadati</taxon>
        <taxon>Pseudomonadota</taxon>
        <taxon>Alphaproteobacteria</taxon>
        <taxon>Hyphomicrobiales</taxon>
        <taxon>Methylobacteriaceae</taxon>
        <taxon>Methylobacterium</taxon>
    </lineage>
</organism>
<dbReference type="Proteomes" id="UP001224644">
    <property type="component" value="Unassembled WGS sequence"/>
</dbReference>
<reference evidence="2" key="1">
    <citation type="journal article" date="2019" name="Int. J. Syst. Evol. Microbiol.">
        <title>The Global Catalogue of Microorganisms (GCM) 10K type strain sequencing project: providing services to taxonomists for standard genome sequencing and annotation.</title>
        <authorList>
            <consortium name="The Broad Institute Genomics Platform"/>
            <consortium name="The Broad Institute Genome Sequencing Center for Infectious Disease"/>
            <person name="Wu L."/>
            <person name="Ma J."/>
        </authorList>
    </citation>
    <scope>NUCLEOTIDE SEQUENCE [LARGE SCALE GENOMIC DNA]</scope>
    <source>
        <strain evidence="2">CECT 7069</strain>
    </source>
</reference>
<comment type="caution">
    <text evidence="1">The sequence shown here is derived from an EMBL/GenBank/DDBJ whole genome shotgun (WGS) entry which is preliminary data.</text>
</comment>